<feature type="signal peptide" evidence="5">
    <location>
        <begin position="1"/>
        <end position="31"/>
    </location>
</feature>
<keyword evidence="5" id="KW-0732">Signal</keyword>
<feature type="domain" description="Glucose-methanol-choline oxidoreductase N-terminal" evidence="6">
    <location>
        <begin position="433"/>
        <end position="447"/>
    </location>
</feature>
<evidence type="ECO:0000256" key="1">
    <source>
        <dbReference type="ARBA" id="ARBA00001974"/>
    </source>
</evidence>
<evidence type="ECO:0000256" key="4">
    <source>
        <dbReference type="ARBA" id="ARBA00022827"/>
    </source>
</evidence>
<organism evidence="7 8">
    <name type="scientific">Cylindrodendrum hubeiense</name>
    <dbReference type="NCBI Taxonomy" id="595255"/>
    <lineage>
        <taxon>Eukaryota</taxon>
        <taxon>Fungi</taxon>
        <taxon>Dikarya</taxon>
        <taxon>Ascomycota</taxon>
        <taxon>Pezizomycotina</taxon>
        <taxon>Sordariomycetes</taxon>
        <taxon>Hypocreomycetidae</taxon>
        <taxon>Hypocreales</taxon>
        <taxon>Nectriaceae</taxon>
        <taxon>Cylindrodendrum</taxon>
    </lineage>
</organism>
<dbReference type="OrthoDB" id="269227at2759"/>
<dbReference type="GO" id="GO:0016614">
    <property type="term" value="F:oxidoreductase activity, acting on CH-OH group of donors"/>
    <property type="evidence" value="ECO:0007669"/>
    <property type="project" value="InterPro"/>
</dbReference>
<keyword evidence="3" id="KW-0285">Flavoprotein</keyword>
<dbReference type="GO" id="GO:0050660">
    <property type="term" value="F:flavin adenine dinucleotide binding"/>
    <property type="evidence" value="ECO:0007669"/>
    <property type="project" value="InterPro"/>
</dbReference>
<comment type="similarity">
    <text evidence="2">Belongs to the GMC oxidoreductase family.</text>
</comment>
<dbReference type="PANTHER" id="PTHR11552">
    <property type="entry name" value="GLUCOSE-METHANOL-CHOLINE GMC OXIDOREDUCTASE"/>
    <property type="match status" value="1"/>
</dbReference>
<dbReference type="Proteomes" id="UP000722485">
    <property type="component" value="Unassembled WGS sequence"/>
</dbReference>
<protein>
    <recommendedName>
        <fullName evidence="6">Glucose-methanol-choline oxidoreductase N-terminal domain-containing protein</fullName>
    </recommendedName>
</protein>
<dbReference type="InterPro" id="IPR012132">
    <property type="entry name" value="GMC_OxRdtase"/>
</dbReference>
<dbReference type="SUPFAM" id="SSF54373">
    <property type="entry name" value="FAD-linked reductases, C-terminal domain"/>
    <property type="match status" value="1"/>
</dbReference>
<dbReference type="InterPro" id="IPR007867">
    <property type="entry name" value="GMC_OxRtase_C"/>
</dbReference>
<dbReference type="PANTHER" id="PTHR11552:SF147">
    <property type="entry name" value="CHOLINE DEHYDROGENASE, MITOCHONDRIAL"/>
    <property type="match status" value="1"/>
</dbReference>
<dbReference type="PROSITE" id="PS00624">
    <property type="entry name" value="GMC_OXRED_2"/>
    <property type="match status" value="1"/>
</dbReference>
<comment type="cofactor">
    <cofactor evidence="1">
        <name>FAD</name>
        <dbReference type="ChEBI" id="CHEBI:57692"/>
    </cofactor>
</comment>
<evidence type="ECO:0000313" key="7">
    <source>
        <dbReference type="EMBL" id="KAF7554022.1"/>
    </source>
</evidence>
<dbReference type="SUPFAM" id="SSF51905">
    <property type="entry name" value="FAD/NAD(P)-binding domain"/>
    <property type="match status" value="1"/>
</dbReference>
<proteinExistence type="inferred from homology"/>
<keyword evidence="4" id="KW-0274">FAD</keyword>
<evidence type="ECO:0000259" key="6">
    <source>
        <dbReference type="PROSITE" id="PS00624"/>
    </source>
</evidence>
<comment type="caution">
    <text evidence="7">The sequence shown here is derived from an EMBL/GenBank/DDBJ whole genome shotgun (WGS) entry which is preliminary data.</text>
</comment>
<dbReference type="InterPro" id="IPR036188">
    <property type="entry name" value="FAD/NAD-bd_sf"/>
</dbReference>
<dbReference type="Gene3D" id="3.50.50.60">
    <property type="entry name" value="FAD/NAD(P)-binding domain"/>
    <property type="match status" value="1"/>
</dbReference>
<dbReference type="EMBL" id="JAANBB010000038">
    <property type="protein sequence ID" value="KAF7554022.1"/>
    <property type="molecule type" value="Genomic_DNA"/>
</dbReference>
<evidence type="ECO:0000256" key="3">
    <source>
        <dbReference type="ARBA" id="ARBA00022630"/>
    </source>
</evidence>
<evidence type="ECO:0000256" key="2">
    <source>
        <dbReference type="ARBA" id="ARBA00010790"/>
    </source>
</evidence>
<accession>A0A9P5HHD3</accession>
<name>A0A9P5HHD3_9HYPO</name>
<keyword evidence="8" id="KW-1185">Reference proteome</keyword>
<dbReference type="InterPro" id="IPR000172">
    <property type="entry name" value="GMC_OxRdtase_N"/>
</dbReference>
<dbReference type="Pfam" id="PF00732">
    <property type="entry name" value="GMC_oxred_N"/>
    <property type="match status" value="1"/>
</dbReference>
<reference evidence="7" key="1">
    <citation type="submission" date="2020-03" db="EMBL/GenBank/DDBJ databases">
        <title>Draft Genome Sequence of Cylindrodendrum hubeiense.</title>
        <authorList>
            <person name="Buettner E."/>
            <person name="Kellner H."/>
        </authorList>
    </citation>
    <scope>NUCLEOTIDE SEQUENCE</scope>
    <source>
        <strain evidence="7">IHI 201604</strain>
    </source>
</reference>
<sequence length="734" mass="79538">MWRAKESPALRCMASLLRWRWLGHLGADACAQGIASDISAGGRRPRAQAARRGDSAFGLGPWSSSSAMALVVPPTPRRISALRRSSCNVDGEDVPWRDGSSSDWASLSLDSMLARAVHIFTFDSLKSPCQASYPSRPTGTIGSVTGVTESLRLQLLGPLDISTLSGLMYCLGLAMHEDPKALGGTAGCVVAARLAENPDTKVLVIEAGQHNENLENVHMVGGWSQNFDKETDWNVISEKRAAVNDRQVKLSRGKFLGGCSGCNGTLCVRGVRQDYDDWDLPGWSGEEFFGYINKAETFHGKPWFEETKGAHGHSGHLHTEPHDLAPISNLIKDSMVSKGLPLDPDMFSHGNNPHGCGHAVRTVYNGLRTTGADFVTKAPPRDNLHLMVETHVDKVIVEKNANGDLVATGVKAVKADGTVVEVKAKKEVIVSGGAYCSPNILNRSGIGAKDELAKHGISTIIDLPGIVFMFYETEKEGVTTDHQVYHGDAFAKSYELWKEKKAGFLSTFPFGIFAFARLDERLADSELWKSAPRREGRDPMGLTPSQPNIEFFTTECYGGPKQFDQFPVDNKHAFSIIAELFAPKSRGTVTLRSGDPSAVPVVDCNYLSDPLDVEVLAEACRFGNEIVLEGAGTKDIVKGAWPADGTHLGFKTREDWVPYVRDNATTCYHAAGTCSMGKSSDPNSVVDEYLRVKGVKGLRVADCSIMPILNSGHTQMPAYGIGEKAADMIKAAWA</sequence>
<gene>
    <name evidence="7" type="ORF">G7Z17_g3225</name>
</gene>
<evidence type="ECO:0000313" key="8">
    <source>
        <dbReference type="Proteomes" id="UP000722485"/>
    </source>
</evidence>
<dbReference type="AlphaFoldDB" id="A0A9P5HHD3"/>
<dbReference type="Pfam" id="PF05199">
    <property type="entry name" value="GMC_oxred_C"/>
    <property type="match status" value="1"/>
</dbReference>
<dbReference type="Gene3D" id="3.30.560.10">
    <property type="entry name" value="Glucose Oxidase, domain 3"/>
    <property type="match status" value="1"/>
</dbReference>
<evidence type="ECO:0000256" key="5">
    <source>
        <dbReference type="SAM" id="SignalP"/>
    </source>
</evidence>
<feature type="chain" id="PRO_5040253712" description="Glucose-methanol-choline oxidoreductase N-terminal domain-containing protein" evidence="5">
    <location>
        <begin position="32"/>
        <end position="734"/>
    </location>
</feature>